<sequence>MLKEFVQYLLSLKRPEIVEANGKKYSTINLTQLDKEQPVDPIRIRSLSGLVDYVKSNFDHKRPVMIHVESPIVVNIFDALNDVNDRRSYIQAQALLPSITFERYMSRENFNVMLQACFVKNDDKEKVLKLISSITEENSVTQNDDGISQRVTAKVGVATIAEANVPNPITLAPFRTFVEVAQPESEFILRLKEGAQVGIFEADGGAWELNAMARVAEYLETNLAAEIKDHKVYIID</sequence>
<comment type="caution">
    <text evidence="1">The sequence shown here is derived from an EMBL/GenBank/DDBJ whole genome shotgun (WGS) entry which is preliminary data.</text>
</comment>
<reference evidence="1" key="1">
    <citation type="journal article" date="2021" name="PeerJ">
        <title>Extensive microbial diversity within the chicken gut microbiome revealed by metagenomics and culture.</title>
        <authorList>
            <person name="Gilroy R."/>
            <person name="Ravi A."/>
            <person name="Getino M."/>
            <person name="Pursley I."/>
            <person name="Horton D.L."/>
            <person name="Alikhan N.F."/>
            <person name="Baker D."/>
            <person name="Gharbi K."/>
            <person name="Hall N."/>
            <person name="Watson M."/>
            <person name="Adriaenssens E.M."/>
            <person name="Foster-Nyarko E."/>
            <person name="Jarju S."/>
            <person name="Secka A."/>
            <person name="Antonio M."/>
            <person name="Oren A."/>
            <person name="Chaudhuri R.R."/>
            <person name="La Ragione R."/>
            <person name="Hildebrand F."/>
            <person name="Pallen M.J."/>
        </authorList>
    </citation>
    <scope>NUCLEOTIDE SEQUENCE</scope>
    <source>
        <strain evidence="1">CHK171-7178</strain>
    </source>
</reference>
<evidence type="ECO:0000313" key="2">
    <source>
        <dbReference type="Proteomes" id="UP000698173"/>
    </source>
</evidence>
<gene>
    <name evidence="1" type="ORF">K8V56_13635</name>
</gene>
<dbReference type="EMBL" id="DYWT01000217">
    <property type="protein sequence ID" value="HJF32799.1"/>
    <property type="molecule type" value="Genomic_DNA"/>
</dbReference>
<proteinExistence type="predicted"/>
<accession>A0A921G020</accession>
<name>A0A921G020_SPOPS</name>
<protein>
    <submittedName>
        <fullName evidence="1">Uncharacterized protein</fullName>
    </submittedName>
</protein>
<organism evidence="1 2">
    <name type="scientific">Sporosarcina psychrophila</name>
    <name type="common">Bacillus psychrophilus</name>
    <dbReference type="NCBI Taxonomy" id="1476"/>
    <lineage>
        <taxon>Bacteria</taxon>
        <taxon>Bacillati</taxon>
        <taxon>Bacillota</taxon>
        <taxon>Bacilli</taxon>
        <taxon>Bacillales</taxon>
        <taxon>Caryophanaceae</taxon>
        <taxon>Sporosarcina</taxon>
    </lineage>
</organism>
<dbReference type="Proteomes" id="UP000698173">
    <property type="component" value="Unassembled WGS sequence"/>
</dbReference>
<evidence type="ECO:0000313" key="1">
    <source>
        <dbReference type="EMBL" id="HJF32799.1"/>
    </source>
</evidence>
<reference evidence="1" key="2">
    <citation type="submission" date="2021-09" db="EMBL/GenBank/DDBJ databases">
        <authorList>
            <person name="Gilroy R."/>
        </authorList>
    </citation>
    <scope>NUCLEOTIDE SEQUENCE</scope>
    <source>
        <strain evidence="1">CHK171-7178</strain>
    </source>
</reference>
<dbReference type="AlphaFoldDB" id="A0A921G020"/>